<evidence type="ECO:0000256" key="8">
    <source>
        <dbReference type="SAM" id="MobiDB-lite"/>
    </source>
</evidence>
<dbReference type="eggNOG" id="KOG3318">
    <property type="taxonomic scope" value="Eukaryota"/>
</dbReference>
<keyword evidence="5" id="KW-0256">Endoplasmic reticulum</keyword>
<dbReference type="GeneID" id="16077382"/>
<name>F2U1T3_SALR5</name>
<evidence type="ECO:0000256" key="9">
    <source>
        <dbReference type="SAM" id="Phobius"/>
    </source>
</evidence>
<proteinExistence type="inferred from homology"/>
<dbReference type="GO" id="GO:0005789">
    <property type="term" value="C:endoplasmic reticulum membrane"/>
    <property type="evidence" value="ECO:0007669"/>
    <property type="project" value="UniProtKB-SubCell"/>
</dbReference>
<evidence type="ECO:0000256" key="1">
    <source>
        <dbReference type="ARBA" id="ARBA00004477"/>
    </source>
</evidence>
<dbReference type="OrthoDB" id="369569at2759"/>
<feature type="transmembrane region" description="Helical" evidence="9">
    <location>
        <begin position="111"/>
        <end position="130"/>
    </location>
</feature>
<evidence type="ECO:0000256" key="2">
    <source>
        <dbReference type="ARBA" id="ARBA00007715"/>
    </source>
</evidence>
<dbReference type="InterPro" id="IPR009445">
    <property type="entry name" value="TMEM85/Emc4"/>
</dbReference>
<dbReference type="STRING" id="946362.F2U1T3"/>
<dbReference type="InParanoid" id="F2U1T3"/>
<accession>F2U1T3</accession>
<evidence type="ECO:0000256" key="5">
    <source>
        <dbReference type="ARBA" id="ARBA00022824"/>
    </source>
</evidence>
<dbReference type="Proteomes" id="UP000007799">
    <property type="component" value="Unassembled WGS sequence"/>
</dbReference>
<dbReference type="EMBL" id="GL832959">
    <property type="protein sequence ID" value="EGD81585.1"/>
    <property type="molecule type" value="Genomic_DNA"/>
</dbReference>
<evidence type="ECO:0000256" key="4">
    <source>
        <dbReference type="ARBA" id="ARBA00022692"/>
    </source>
</evidence>
<evidence type="ECO:0000256" key="7">
    <source>
        <dbReference type="ARBA" id="ARBA00023136"/>
    </source>
</evidence>
<evidence type="ECO:0000313" key="10">
    <source>
        <dbReference type="EMBL" id="EGD81585.1"/>
    </source>
</evidence>
<feature type="transmembrane region" description="Helical" evidence="9">
    <location>
        <begin position="66"/>
        <end position="91"/>
    </location>
</feature>
<dbReference type="KEGG" id="sre:PTSG_02300"/>
<dbReference type="PANTHER" id="PTHR19315">
    <property type="entry name" value="ER MEMBRANE PROTEIN COMPLEX SUBUNIT 4"/>
    <property type="match status" value="1"/>
</dbReference>
<feature type="region of interest" description="Disordered" evidence="8">
    <location>
        <begin position="1"/>
        <end position="39"/>
    </location>
</feature>
<evidence type="ECO:0000256" key="3">
    <source>
        <dbReference type="ARBA" id="ARBA00020820"/>
    </source>
</evidence>
<sequence>MDWNLPSEKKSGIEVPKQARPFGMPSGPIEKTSERGPNKQNVKELKAKLAWQVATRPMQGLLMNFFMLWMMGSSVNLFTFPMLGYMVYSPLVALSSISTEFEKLSKEESFWLQKIVFALGQLTVIGLAVYKCSGLGLIPTTQGDWLEFLPHVEPAEYSSGGVSLSS</sequence>
<keyword evidence="11" id="KW-1185">Reference proteome</keyword>
<comment type="similarity">
    <text evidence="2">Belongs to the EMC4 family.</text>
</comment>
<dbReference type="FunCoup" id="F2U1T3">
    <property type="interactions" value="1315"/>
</dbReference>
<keyword evidence="6 9" id="KW-1133">Transmembrane helix</keyword>
<protein>
    <recommendedName>
        <fullName evidence="3">ER membrane protein complex subunit 4</fullName>
    </recommendedName>
</protein>
<comment type="subcellular location">
    <subcellularLocation>
        <location evidence="1">Endoplasmic reticulum membrane</location>
        <topology evidence="1">Multi-pass membrane protein</topology>
    </subcellularLocation>
</comment>
<keyword evidence="4 9" id="KW-0812">Transmembrane</keyword>
<reference evidence="10" key="1">
    <citation type="submission" date="2009-08" db="EMBL/GenBank/DDBJ databases">
        <title>Annotation of Salpingoeca rosetta.</title>
        <authorList>
            <consortium name="The Broad Institute Genome Sequencing Platform"/>
            <person name="Russ C."/>
            <person name="Cuomo C."/>
            <person name="Burger G."/>
            <person name="Gray M.W."/>
            <person name="Holland P.W.H."/>
            <person name="King N."/>
            <person name="Lang F.B.F."/>
            <person name="Roger A.J."/>
            <person name="Ruiz-Trillo I."/>
            <person name="Young S.K."/>
            <person name="Zeng Q."/>
            <person name="Gargeya S."/>
            <person name="Alvarado L."/>
            <person name="Berlin A."/>
            <person name="Chapman S.B."/>
            <person name="Chen Z."/>
            <person name="Freedman E."/>
            <person name="Gellesch M."/>
            <person name="Goldberg J."/>
            <person name="Griggs A."/>
            <person name="Gujja S."/>
            <person name="Heilman E."/>
            <person name="Heiman D."/>
            <person name="Howarth C."/>
            <person name="Mehta T."/>
            <person name="Neiman D."/>
            <person name="Pearson M."/>
            <person name="Roberts A."/>
            <person name="Saif S."/>
            <person name="Shea T."/>
            <person name="Shenoy N."/>
            <person name="Sisk P."/>
            <person name="Stolte C."/>
            <person name="Sykes S."/>
            <person name="White J."/>
            <person name="Yandava C."/>
            <person name="Haas B."/>
            <person name="Nusbaum C."/>
            <person name="Birren B."/>
        </authorList>
    </citation>
    <scope>NUCLEOTIDE SEQUENCE</scope>
    <source>
        <strain evidence="10">ATCC 50818</strain>
    </source>
</reference>
<evidence type="ECO:0000256" key="6">
    <source>
        <dbReference type="ARBA" id="ARBA00022989"/>
    </source>
</evidence>
<dbReference type="Pfam" id="PF06417">
    <property type="entry name" value="EMC4"/>
    <property type="match status" value="1"/>
</dbReference>
<organism evidence="10 11">
    <name type="scientific">Salpingoeca rosetta (strain ATCC 50818 / BSB-021)</name>
    <dbReference type="NCBI Taxonomy" id="946362"/>
    <lineage>
        <taxon>Eukaryota</taxon>
        <taxon>Choanoflagellata</taxon>
        <taxon>Craspedida</taxon>
        <taxon>Salpingoecidae</taxon>
        <taxon>Salpingoeca</taxon>
    </lineage>
</organism>
<keyword evidence="7 9" id="KW-0472">Membrane</keyword>
<dbReference type="AlphaFoldDB" id="F2U1T3"/>
<evidence type="ECO:0000313" key="11">
    <source>
        <dbReference type="Proteomes" id="UP000007799"/>
    </source>
</evidence>
<dbReference type="RefSeq" id="XP_004996789.1">
    <property type="nucleotide sequence ID" value="XM_004996732.1"/>
</dbReference>
<gene>
    <name evidence="10" type="ORF">PTSG_02300</name>
</gene>
<dbReference type="OMA" id="QQTFKVI"/>